<protein>
    <submittedName>
        <fullName evidence="3">Lactoylglutathione lyase</fullName>
    </submittedName>
</protein>
<dbReference type="GO" id="GO:0046872">
    <property type="term" value="F:metal ion binding"/>
    <property type="evidence" value="ECO:0007669"/>
    <property type="project" value="UniProtKB-KW"/>
</dbReference>
<dbReference type="InterPro" id="IPR051785">
    <property type="entry name" value="MMCE/EMCE_epimerase"/>
</dbReference>
<proteinExistence type="predicted"/>
<evidence type="ECO:0000313" key="3">
    <source>
        <dbReference type="EMBL" id="SHJ41764.1"/>
    </source>
</evidence>
<evidence type="ECO:0000259" key="2">
    <source>
        <dbReference type="PROSITE" id="PS51819"/>
    </source>
</evidence>
<gene>
    <name evidence="3" type="ORF">SAMN02745243_00547</name>
</gene>
<dbReference type="PROSITE" id="PS51819">
    <property type="entry name" value="VOC"/>
    <property type="match status" value="1"/>
</dbReference>
<keyword evidence="3" id="KW-0456">Lyase</keyword>
<dbReference type="GO" id="GO:0046491">
    <property type="term" value="P:L-methylmalonyl-CoA metabolic process"/>
    <property type="evidence" value="ECO:0007669"/>
    <property type="project" value="TreeGrafter"/>
</dbReference>
<keyword evidence="4" id="KW-1185">Reference proteome</keyword>
<dbReference type="CDD" id="cd06587">
    <property type="entry name" value="VOC"/>
    <property type="match status" value="1"/>
</dbReference>
<dbReference type="GO" id="GO:0016829">
    <property type="term" value="F:lyase activity"/>
    <property type="evidence" value="ECO:0007669"/>
    <property type="project" value="UniProtKB-KW"/>
</dbReference>
<dbReference type="Pfam" id="PF00903">
    <property type="entry name" value="Glyoxalase"/>
    <property type="match status" value="1"/>
</dbReference>
<reference evidence="3 4" key="1">
    <citation type="submission" date="2016-11" db="EMBL/GenBank/DDBJ databases">
        <authorList>
            <person name="Jaros S."/>
            <person name="Januszkiewicz K."/>
            <person name="Wedrychowicz H."/>
        </authorList>
    </citation>
    <scope>NUCLEOTIDE SEQUENCE [LARGE SCALE GENOMIC DNA]</scope>
    <source>
        <strain evidence="3 4">DSM 15480</strain>
    </source>
</reference>
<dbReference type="AlphaFoldDB" id="A0A1M6J4V7"/>
<accession>A0A1M6J4V7</accession>
<evidence type="ECO:0000313" key="4">
    <source>
        <dbReference type="Proteomes" id="UP000184301"/>
    </source>
</evidence>
<dbReference type="InterPro" id="IPR029068">
    <property type="entry name" value="Glyas_Bleomycin-R_OHBP_Dase"/>
</dbReference>
<evidence type="ECO:0000256" key="1">
    <source>
        <dbReference type="ARBA" id="ARBA00022723"/>
    </source>
</evidence>
<dbReference type="OrthoDB" id="9788468at2"/>
<name>A0A1M6J4V7_9FIRM</name>
<sequence>MIKAMNHITINMKDKEKTFWFYGELLGLKKLHEVDMGDHYIYYYQLPSDIRLELIEYLYDTPSEHPQYTSRGIYRHVAFEVEDVQELKSTLVSNGIKILEGPNPSEKLGVHFMLIEDPNGVEMEFVQPL</sequence>
<dbReference type="Gene3D" id="3.10.180.10">
    <property type="entry name" value="2,3-Dihydroxybiphenyl 1,2-Dioxygenase, domain 1"/>
    <property type="match status" value="1"/>
</dbReference>
<dbReference type="InterPro" id="IPR004360">
    <property type="entry name" value="Glyas_Fos-R_dOase_dom"/>
</dbReference>
<organism evidence="3 4">
    <name type="scientific">Hespellia stercorisuis DSM 15480</name>
    <dbReference type="NCBI Taxonomy" id="1121950"/>
    <lineage>
        <taxon>Bacteria</taxon>
        <taxon>Bacillati</taxon>
        <taxon>Bacillota</taxon>
        <taxon>Clostridia</taxon>
        <taxon>Lachnospirales</taxon>
        <taxon>Lachnospiraceae</taxon>
        <taxon>Hespellia</taxon>
    </lineage>
</organism>
<dbReference type="GO" id="GO:0004493">
    <property type="term" value="F:methylmalonyl-CoA epimerase activity"/>
    <property type="evidence" value="ECO:0007669"/>
    <property type="project" value="TreeGrafter"/>
</dbReference>
<dbReference type="PANTHER" id="PTHR43048">
    <property type="entry name" value="METHYLMALONYL-COA EPIMERASE"/>
    <property type="match status" value="1"/>
</dbReference>
<dbReference type="Proteomes" id="UP000184301">
    <property type="component" value="Unassembled WGS sequence"/>
</dbReference>
<dbReference type="PANTHER" id="PTHR43048:SF3">
    <property type="entry name" value="METHYLMALONYL-COA EPIMERASE, MITOCHONDRIAL"/>
    <property type="match status" value="1"/>
</dbReference>
<dbReference type="STRING" id="1121950.SAMN02745243_00547"/>
<dbReference type="SUPFAM" id="SSF54593">
    <property type="entry name" value="Glyoxalase/Bleomycin resistance protein/Dihydroxybiphenyl dioxygenase"/>
    <property type="match status" value="1"/>
</dbReference>
<dbReference type="RefSeq" id="WP_073104612.1">
    <property type="nucleotide sequence ID" value="NZ_FQZY01000008.1"/>
</dbReference>
<feature type="domain" description="VOC" evidence="2">
    <location>
        <begin position="4"/>
        <end position="128"/>
    </location>
</feature>
<keyword evidence="1" id="KW-0479">Metal-binding</keyword>
<dbReference type="EMBL" id="FQZY01000008">
    <property type="protein sequence ID" value="SHJ41764.1"/>
    <property type="molecule type" value="Genomic_DNA"/>
</dbReference>
<dbReference type="InterPro" id="IPR037523">
    <property type="entry name" value="VOC_core"/>
</dbReference>